<dbReference type="Proteomes" id="UP000632125">
    <property type="component" value="Unassembled WGS sequence"/>
</dbReference>
<accession>A0A927H7D8</accession>
<dbReference type="SUPFAM" id="SSF46785">
    <property type="entry name" value="Winged helix' DNA-binding domain"/>
    <property type="match status" value="1"/>
</dbReference>
<dbReference type="Gene3D" id="1.10.10.10">
    <property type="entry name" value="Winged helix-like DNA-binding domain superfamily/Winged helix DNA-binding domain"/>
    <property type="match status" value="1"/>
</dbReference>
<comment type="caution">
    <text evidence="5">The sequence shown here is derived from an EMBL/GenBank/DDBJ whole genome shotgun (WGS) entry which is preliminary data.</text>
</comment>
<dbReference type="GO" id="GO:0003677">
    <property type="term" value="F:DNA binding"/>
    <property type="evidence" value="ECO:0007669"/>
    <property type="project" value="UniProtKB-KW"/>
</dbReference>
<dbReference type="Gene3D" id="3.40.1410.10">
    <property type="entry name" value="Chorismate lyase-like"/>
    <property type="match status" value="1"/>
</dbReference>
<dbReference type="AlphaFoldDB" id="A0A927H7D8"/>
<organism evidence="5 6">
    <name type="scientific">Paenibacillus arenilitoris</name>
    <dbReference type="NCBI Taxonomy" id="2772299"/>
    <lineage>
        <taxon>Bacteria</taxon>
        <taxon>Bacillati</taxon>
        <taxon>Bacillota</taxon>
        <taxon>Bacilli</taxon>
        <taxon>Bacillales</taxon>
        <taxon>Paenibacillaceae</taxon>
        <taxon>Paenibacillus</taxon>
    </lineage>
</organism>
<keyword evidence="1" id="KW-0805">Transcription regulation</keyword>
<name>A0A927H7D8_9BACL</name>
<dbReference type="RefSeq" id="WP_190864272.1">
    <property type="nucleotide sequence ID" value="NZ_JACXIY010000025.1"/>
</dbReference>
<dbReference type="InterPro" id="IPR050679">
    <property type="entry name" value="Bact_HTH_transcr_reg"/>
</dbReference>
<dbReference type="InterPro" id="IPR000524">
    <property type="entry name" value="Tscrpt_reg_HTH_GntR"/>
</dbReference>
<dbReference type="SMART" id="SM00866">
    <property type="entry name" value="UTRA"/>
    <property type="match status" value="1"/>
</dbReference>
<protein>
    <submittedName>
        <fullName evidence="5">GntR family transcriptional regulator</fullName>
    </submittedName>
</protein>
<proteinExistence type="predicted"/>
<evidence type="ECO:0000313" key="5">
    <source>
        <dbReference type="EMBL" id="MBD2870935.1"/>
    </source>
</evidence>
<dbReference type="FunFam" id="1.10.10.10:FF:000079">
    <property type="entry name" value="GntR family transcriptional regulator"/>
    <property type="match status" value="1"/>
</dbReference>
<dbReference type="PRINTS" id="PR00035">
    <property type="entry name" value="HTHGNTR"/>
</dbReference>
<feature type="domain" description="HTH gntR-type" evidence="4">
    <location>
        <begin position="13"/>
        <end position="81"/>
    </location>
</feature>
<dbReference type="SUPFAM" id="SSF64288">
    <property type="entry name" value="Chorismate lyase-like"/>
    <property type="match status" value="1"/>
</dbReference>
<dbReference type="SMART" id="SM00345">
    <property type="entry name" value="HTH_GNTR"/>
    <property type="match status" value="1"/>
</dbReference>
<keyword evidence="3" id="KW-0804">Transcription</keyword>
<gene>
    <name evidence="5" type="ORF">IDH41_20325</name>
</gene>
<keyword evidence="6" id="KW-1185">Reference proteome</keyword>
<evidence type="ECO:0000313" key="6">
    <source>
        <dbReference type="Proteomes" id="UP000632125"/>
    </source>
</evidence>
<sequence>MNTAKTLDAKSPIPLYYQLKEILLAKIEEGEWKNGTLIPTENELIQHYQVSRTTVREAVNSLVAEGKLEKKQGRGTMVRKPKIEPVLGRLMGFTERISMLGFEPGARLIEARVVQSSETIKEKLQGEADVYFVKRVRLADDEPISIEETYWPLKIGKLYEGEDLNEIAFYPVLEKLGYKLSHAEEVISSVVASKEQAQQLNIKSGMPLLRIHRTTYTAAGEAIQYCCNYYRSDRYSYKVHLER</sequence>
<dbReference type="PROSITE" id="PS50949">
    <property type="entry name" value="HTH_GNTR"/>
    <property type="match status" value="1"/>
</dbReference>
<evidence type="ECO:0000256" key="3">
    <source>
        <dbReference type="ARBA" id="ARBA00023163"/>
    </source>
</evidence>
<dbReference type="EMBL" id="JACXIY010000025">
    <property type="protein sequence ID" value="MBD2870935.1"/>
    <property type="molecule type" value="Genomic_DNA"/>
</dbReference>
<dbReference type="PANTHER" id="PTHR44846:SF1">
    <property type="entry name" value="MANNOSYL-D-GLYCERATE TRANSPORT_METABOLISM SYSTEM REPRESSOR MNGR-RELATED"/>
    <property type="match status" value="1"/>
</dbReference>
<dbReference type="InterPro" id="IPR028978">
    <property type="entry name" value="Chorismate_lyase_/UTRA_dom_sf"/>
</dbReference>
<dbReference type="GO" id="GO:0003700">
    <property type="term" value="F:DNA-binding transcription factor activity"/>
    <property type="evidence" value="ECO:0007669"/>
    <property type="project" value="InterPro"/>
</dbReference>
<dbReference type="Pfam" id="PF07702">
    <property type="entry name" value="UTRA"/>
    <property type="match status" value="1"/>
</dbReference>
<dbReference type="InterPro" id="IPR036390">
    <property type="entry name" value="WH_DNA-bd_sf"/>
</dbReference>
<dbReference type="GO" id="GO:0045892">
    <property type="term" value="P:negative regulation of DNA-templated transcription"/>
    <property type="evidence" value="ECO:0007669"/>
    <property type="project" value="TreeGrafter"/>
</dbReference>
<reference evidence="5" key="1">
    <citation type="submission" date="2020-09" db="EMBL/GenBank/DDBJ databases">
        <title>A novel bacterium of genus Paenibacillus, isolated from South China Sea.</title>
        <authorList>
            <person name="Huang H."/>
            <person name="Mo K."/>
            <person name="Hu Y."/>
        </authorList>
    </citation>
    <scope>NUCLEOTIDE SEQUENCE</scope>
    <source>
        <strain evidence="5">IB182493</strain>
    </source>
</reference>
<dbReference type="InterPro" id="IPR011663">
    <property type="entry name" value="UTRA"/>
</dbReference>
<dbReference type="CDD" id="cd07377">
    <property type="entry name" value="WHTH_GntR"/>
    <property type="match status" value="1"/>
</dbReference>
<dbReference type="PANTHER" id="PTHR44846">
    <property type="entry name" value="MANNOSYL-D-GLYCERATE TRANSPORT/METABOLISM SYSTEM REPRESSOR MNGR-RELATED"/>
    <property type="match status" value="1"/>
</dbReference>
<evidence type="ECO:0000256" key="1">
    <source>
        <dbReference type="ARBA" id="ARBA00023015"/>
    </source>
</evidence>
<dbReference type="InterPro" id="IPR036388">
    <property type="entry name" value="WH-like_DNA-bd_sf"/>
</dbReference>
<evidence type="ECO:0000256" key="2">
    <source>
        <dbReference type="ARBA" id="ARBA00023125"/>
    </source>
</evidence>
<evidence type="ECO:0000259" key="4">
    <source>
        <dbReference type="PROSITE" id="PS50949"/>
    </source>
</evidence>
<dbReference type="Pfam" id="PF00392">
    <property type="entry name" value="GntR"/>
    <property type="match status" value="1"/>
</dbReference>
<keyword evidence="2" id="KW-0238">DNA-binding</keyword>